<organism evidence="1 2">
    <name type="scientific">Portunus trituberculatus</name>
    <name type="common">Swimming crab</name>
    <name type="synonym">Neptunus trituberculatus</name>
    <dbReference type="NCBI Taxonomy" id="210409"/>
    <lineage>
        <taxon>Eukaryota</taxon>
        <taxon>Metazoa</taxon>
        <taxon>Ecdysozoa</taxon>
        <taxon>Arthropoda</taxon>
        <taxon>Crustacea</taxon>
        <taxon>Multicrustacea</taxon>
        <taxon>Malacostraca</taxon>
        <taxon>Eumalacostraca</taxon>
        <taxon>Eucarida</taxon>
        <taxon>Decapoda</taxon>
        <taxon>Pleocyemata</taxon>
        <taxon>Brachyura</taxon>
        <taxon>Eubrachyura</taxon>
        <taxon>Portunoidea</taxon>
        <taxon>Portunidae</taxon>
        <taxon>Portuninae</taxon>
        <taxon>Portunus</taxon>
    </lineage>
</organism>
<dbReference type="AlphaFoldDB" id="A0A5B7DDW0"/>
<gene>
    <name evidence="1" type="ORF">E2C01_012358</name>
</gene>
<dbReference type="EMBL" id="VSRR010000771">
    <property type="protein sequence ID" value="MPC19444.1"/>
    <property type="molecule type" value="Genomic_DNA"/>
</dbReference>
<protein>
    <submittedName>
        <fullName evidence="1">Uncharacterized protein</fullName>
    </submittedName>
</protein>
<dbReference type="Proteomes" id="UP000324222">
    <property type="component" value="Unassembled WGS sequence"/>
</dbReference>
<reference evidence="1 2" key="1">
    <citation type="submission" date="2019-05" db="EMBL/GenBank/DDBJ databases">
        <title>Another draft genome of Portunus trituberculatus and its Hox gene families provides insights of decapod evolution.</title>
        <authorList>
            <person name="Jeong J.-H."/>
            <person name="Song I."/>
            <person name="Kim S."/>
            <person name="Choi T."/>
            <person name="Kim D."/>
            <person name="Ryu S."/>
            <person name="Kim W."/>
        </authorList>
    </citation>
    <scope>NUCLEOTIDE SEQUENCE [LARGE SCALE GENOMIC DNA]</scope>
    <source>
        <tissue evidence="1">Muscle</tissue>
    </source>
</reference>
<name>A0A5B7DDW0_PORTR</name>
<sequence>MPALERLIPAHEASEPSISVANLPPLALSLLTLLPRPAAVLPHACITLHSPCSASKLLSLSIAPPLLPTPLTIMPLRPGEKQEADNITCCGCVSGK</sequence>
<accession>A0A5B7DDW0</accession>
<keyword evidence="2" id="KW-1185">Reference proteome</keyword>
<evidence type="ECO:0000313" key="2">
    <source>
        <dbReference type="Proteomes" id="UP000324222"/>
    </source>
</evidence>
<proteinExistence type="predicted"/>
<comment type="caution">
    <text evidence="1">The sequence shown here is derived from an EMBL/GenBank/DDBJ whole genome shotgun (WGS) entry which is preliminary data.</text>
</comment>
<evidence type="ECO:0000313" key="1">
    <source>
        <dbReference type="EMBL" id="MPC19444.1"/>
    </source>
</evidence>